<evidence type="ECO:0000313" key="2">
    <source>
        <dbReference type="Proteomes" id="UP001318860"/>
    </source>
</evidence>
<dbReference type="InterPro" id="IPR006460">
    <property type="entry name" value="MIZ1-like_pln"/>
</dbReference>
<dbReference type="PANTHER" id="PTHR31696">
    <property type="entry name" value="PROTEIN MIZU-KUSSEI 1"/>
    <property type="match status" value="1"/>
</dbReference>
<dbReference type="NCBIfam" id="TIGR01570">
    <property type="entry name" value="A_thal_3588"/>
    <property type="match status" value="1"/>
</dbReference>
<proteinExistence type="predicted"/>
<dbReference type="Pfam" id="PF04759">
    <property type="entry name" value="DUF617"/>
    <property type="match status" value="1"/>
</dbReference>
<evidence type="ECO:0008006" key="3">
    <source>
        <dbReference type="Google" id="ProtNLM"/>
    </source>
</evidence>
<accession>A0ABR0X304</accession>
<dbReference type="PANTHER" id="PTHR31696:SF23">
    <property type="entry name" value="PROTEIN MIZU-KUSSEI 1"/>
    <property type="match status" value="1"/>
</dbReference>
<dbReference type="Proteomes" id="UP001318860">
    <property type="component" value="Unassembled WGS sequence"/>
</dbReference>
<dbReference type="EMBL" id="JABTTQ020000006">
    <property type="protein sequence ID" value="KAK6154011.1"/>
    <property type="molecule type" value="Genomic_DNA"/>
</dbReference>
<comment type="caution">
    <text evidence="1">The sequence shown here is derived from an EMBL/GenBank/DDBJ whole genome shotgun (WGS) entry which is preliminary data.</text>
</comment>
<gene>
    <name evidence="1" type="ORF">DH2020_013650</name>
</gene>
<organism evidence="1 2">
    <name type="scientific">Rehmannia glutinosa</name>
    <name type="common">Chinese foxglove</name>
    <dbReference type="NCBI Taxonomy" id="99300"/>
    <lineage>
        <taxon>Eukaryota</taxon>
        <taxon>Viridiplantae</taxon>
        <taxon>Streptophyta</taxon>
        <taxon>Embryophyta</taxon>
        <taxon>Tracheophyta</taxon>
        <taxon>Spermatophyta</taxon>
        <taxon>Magnoliopsida</taxon>
        <taxon>eudicotyledons</taxon>
        <taxon>Gunneridae</taxon>
        <taxon>Pentapetalae</taxon>
        <taxon>asterids</taxon>
        <taxon>lamiids</taxon>
        <taxon>Lamiales</taxon>
        <taxon>Orobanchaceae</taxon>
        <taxon>Rehmannieae</taxon>
        <taxon>Rehmannia</taxon>
    </lineage>
</organism>
<keyword evidence="2" id="KW-1185">Reference proteome</keyword>
<protein>
    <recommendedName>
        <fullName evidence="3">Protein MIZU-KUSSEI 1-like</fullName>
    </recommendedName>
</protein>
<name>A0ABR0X304_REHGL</name>
<evidence type="ECO:0000313" key="1">
    <source>
        <dbReference type="EMBL" id="KAK6154011.1"/>
    </source>
</evidence>
<sequence>MAKSMNNQRHNFHWTTKISNNEDCTEASTINILIHQEMLKKQKKNVKKVNHREEEEKGYYSIRSKIKLQAQVVSRLRSAVSRAFGNYNGHQSQQRVVLGTLFGNKRGHVHFAFQKDAKSQPALLIQLATPITGLVREMASGFVRIALECEKKVGKNDVALLEERVWRTYCNGVKYGLATRIECGPKEWRVLKAVEPISMGAGVLPDEEDEVIYMRAKFDRVMGSTDSQALYMVNPDDNNAAPELSIYLLRP</sequence>
<reference evidence="1 2" key="1">
    <citation type="journal article" date="2021" name="Comput. Struct. Biotechnol. J.">
        <title>De novo genome assembly of the potent medicinal plant Rehmannia glutinosa using nanopore technology.</title>
        <authorList>
            <person name="Ma L."/>
            <person name="Dong C."/>
            <person name="Song C."/>
            <person name="Wang X."/>
            <person name="Zheng X."/>
            <person name="Niu Y."/>
            <person name="Chen S."/>
            <person name="Feng W."/>
        </authorList>
    </citation>
    <scope>NUCLEOTIDE SEQUENCE [LARGE SCALE GENOMIC DNA]</scope>
    <source>
        <strain evidence="1">DH-2019</strain>
    </source>
</reference>